<gene>
    <name evidence="2" type="ORF">MBMO_EB80-02D08.0015</name>
</gene>
<dbReference type="EMBL" id="EF107104">
    <property type="protein sequence ID" value="ABL97383.1"/>
    <property type="molecule type" value="Genomic_DNA"/>
</dbReference>
<dbReference type="GO" id="GO:0033014">
    <property type="term" value="P:tetrapyrrole biosynthetic process"/>
    <property type="evidence" value="ECO:0007669"/>
    <property type="project" value="InterPro"/>
</dbReference>
<name>A4GJT8_9BACT</name>
<sequence>MDLGIEINNIHMSKINFIAPKEDSICKIQNIDSYKNIIFTSQNSVINGLKIIEDFHSINSLNKNFFTTGPSTSNKLLQKGVRSISPLEHSSKGILDLIRTNFPGKNLLFCGNNSNGFLQKSLNEDLDEIICYEVSYLPEEVKKIINIKEVLLIYNFGTFQFLIDHLDKAILENKIFIVASERIKKKLNKEHRGLEVYVSSGPSDKMMISMAKNFI</sequence>
<proteinExistence type="predicted"/>
<dbReference type="GO" id="GO:0004852">
    <property type="term" value="F:uroporphyrinogen-III synthase activity"/>
    <property type="evidence" value="ECO:0007669"/>
    <property type="project" value="InterPro"/>
</dbReference>
<dbReference type="SUPFAM" id="SSF69618">
    <property type="entry name" value="HemD-like"/>
    <property type="match status" value="1"/>
</dbReference>
<dbReference type="InterPro" id="IPR003754">
    <property type="entry name" value="4pyrrol_synth_uPrphyn_synth"/>
</dbReference>
<dbReference type="InterPro" id="IPR036108">
    <property type="entry name" value="4pyrrol_syn_uPrphyn_synt_sf"/>
</dbReference>
<protein>
    <recommendedName>
        <fullName evidence="1">Tetrapyrrole biosynthesis uroporphyrinogen III synthase domain-containing protein</fullName>
    </recommendedName>
</protein>
<organism evidence="2">
    <name type="scientific">uncultured marine bacterium EB80_02D08</name>
    <dbReference type="NCBI Taxonomy" id="415441"/>
    <lineage>
        <taxon>Bacteria</taxon>
        <taxon>environmental samples</taxon>
    </lineage>
</organism>
<dbReference type="Pfam" id="PF02602">
    <property type="entry name" value="HEM4"/>
    <property type="match status" value="1"/>
</dbReference>
<dbReference type="Gene3D" id="3.40.50.10090">
    <property type="match status" value="1"/>
</dbReference>
<reference evidence="2" key="1">
    <citation type="journal article" date="2007" name="Environ. Microbiol.">
        <title>Proteorhodopsin photosystem gene clusters exhibit co-evolutionary trends and shared ancestry among diverse marine microbial phyla.</title>
        <authorList>
            <person name="McCarren J."/>
            <person name="Delong E.F."/>
        </authorList>
    </citation>
    <scope>NUCLEOTIDE SEQUENCE</scope>
</reference>
<dbReference type="AlphaFoldDB" id="A4GJT8"/>
<feature type="domain" description="Tetrapyrrole biosynthesis uroporphyrinogen III synthase" evidence="1">
    <location>
        <begin position="12"/>
        <end position="208"/>
    </location>
</feature>
<evidence type="ECO:0000259" key="1">
    <source>
        <dbReference type="Pfam" id="PF02602"/>
    </source>
</evidence>
<accession>A4GJT8</accession>
<evidence type="ECO:0000313" key="2">
    <source>
        <dbReference type="EMBL" id="ABL97383.1"/>
    </source>
</evidence>
<dbReference type="CDD" id="cd06578">
    <property type="entry name" value="HemD"/>
    <property type="match status" value="1"/>
</dbReference>